<accession>A0A444YAR1</accession>
<proteinExistence type="predicted"/>
<protein>
    <submittedName>
        <fullName evidence="2">Uncharacterized protein</fullName>
    </submittedName>
</protein>
<name>A0A444YAR1_ARAHY</name>
<evidence type="ECO:0000256" key="1">
    <source>
        <dbReference type="SAM" id="MobiDB-lite"/>
    </source>
</evidence>
<reference evidence="2 3" key="1">
    <citation type="submission" date="2019-01" db="EMBL/GenBank/DDBJ databases">
        <title>Sequencing of cultivated peanut Arachis hypogaea provides insights into genome evolution and oil improvement.</title>
        <authorList>
            <person name="Chen X."/>
        </authorList>
    </citation>
    <scope>NUCLEOTIDE SEQUENCE [LARGE SCALE GENOMIC DNA]</scope>
    <source>
        <strain evidence="3">cv. Fuhuasheng</strain>
        <tissue evidence="2">Leaves</tissue>
    </source>
</reference>
<feature type="compositionally biased region" description="Basic and acidic residues" evidence="1">
    <location>
        <begin position="183"/>
        <end position="196"/>
    </location>
</feature>
<dbReference type="EMBL" id="SDMP01000017">
    <property type="protein sequence ID" value="RYQ99014.1"/>
    <property type="molecule type" value="Genomic_DNA"/>
</dbReference>
<evidence type="ECO:0000313" key="3">
    <source>
        <dbReference type="Proteomes" id="UP000289738"/>
    </source>
</evidence>
<dbReference type="Proteomes" id="UP000289738">
    <property type="component" value="Chromosome B07"/>
</dbReference>
<organism evidence="2 3">
    <name type="scientific">Arachis hypogaea</name>
    <name type="common">Peanut</name>
    <dbReference type="NCBI Taxonomy" id="3818"/>
    <lineage>
        <taxon>Eukaryota</taxon>
        <taxon>Viridiplantae</taxon>
        <taxon>Streptophyta</taxon>
        <taxon>Embryophyta</taxon>
        <taxon>Tracheophyta</taxon>
        <taxon>Spermatophyta</taxon>
        <taxon>Magnoliopsida</taxon>
        <taxon>eudicotyledons</taxon>
        <taxon>Gunneridae</taxon>
        <taxon>Pentapetalae</taxon>
        <taxon>rosids</taxon>
        <taxon>fabids</taxon>
        <taxon>Fabales</taxon>
        <taxon>Fabaceae</taxon>
        <taxon>Papilionoideae</taxon>
        <taxon>50 kb inversion clade</taxon>
        <taxon>dalbergioids sensu lato</taxon>
        <taxon>Dalbergieae</taxon>
        <taxon>Pterocarpus clade</taxon>
        <taxon>Arachis</taxon>
    </lineage>
</organism>
<dbReference type="AlphaFoldDB" id="A0A444YAR1"/>
<comment type="caution">
    <text evidence="2">The sequence shown here is derived from an EMBL/GenBank/DDBJ whole genome shotgun (WGS) entry which is preliminary data.</text>
</comment>
<gene>
    <name evidence="2" type="ORF">Ahy_B07g086865</name>
</gene>
<evidence type="ECO:0000313" key="2">
    <source>
        <dbReference type="EMBL" id="RYQ99014.1"/>
    </source>
</evidence>
<feature type="compositionally biased region" description="Polar residues" evidence="1">
    <location>
        <begin position="159"/>
        <end position="176"/>
    </location>
</feature>
<sequence length="196" mass="22014">MTATFIIRHGSVYNNPLRCYSSGYKLASFSQRDANGLGDRSIKLWQEKCEVEELTVKIIEYWDTFDLDFNHQLQPNMRPLLPEICWNRVEDWEIEWEEIKARLLPSTEQEITATDHKSISPKYDIDEGDVKLKENLDLHLEHSNLEVTDPAEGEVAISGNGTSASRSDAQRTTNSGAAVGAVTKEEGDNTVKEGGG</sequence>
<feature type="region of interest" description="Disordered" evidence="1">
    <location>
        <begin position="150"/>
        <end position="196"/>
    </location>
</feature>
<keyword evidence="3" id="KW-1185">Reference proteome</keyword>